<dbReference type="AlphaFoldDB" id="A0A1R4IVL4"/>
<dbReference type="Gene3D" id="3.40.50.720">
    <property type="entry name" value="NAD(P)-binding Rossmann-like Domain"/>
    <property type="match status" value="1"/>
</dbReference>
<dbReference type="OrthoDB" id="9774199at2"/>
<dbReference type="GO" id="GO:0004029">
    <property type="term" value="F:aldehyde dehydrogenase (NAD+) activity"/>
    <property type="evidence" value="ECO:0007669"/>
    <property type="project" value="TreeGrafter"/>
</dbReference>
<dbReference type="EMBL" id="FUKR01000022">
    <property type="protein sequence ID" value="SJN23906.1"/>
    <property type="molecule type" value="Genomic_DNA"/>
</dbReference>
<evidence type="ECO:0000259" key="1">
    <source>
        <dbReference type="Pfam" id="PF13460"/>
    </source>
</evidence>
<evidence type="ECO:0000313" key="3">
    <source>
        <dbReference type="Proteomes" id="UP000196778"/>
    </source>
</evidence>
<keyword evidence="3" id="KW-1185">Reference proteome</keyword>
<dbReference type="GO" id="GO:0005737">
    <property type="term" value="C:cytoplasm"/>
    <property type="evidence" value="ECO:0007669"/>
    <property type="project" value="TreeGrafter"/>
</dbReference>
<reference evidence="3" key="1">
    <citation type="submission" date="2017-02" db="EMBL/GenBank/DDBJ databases">
        <authorList>
            <person name="Dridi B."/>
        </authorList>
    </citation>
    <scope>NUCLEOTIDE SEQUENCE [LARGE SCALE GENOMIC DNA]</scope>
    <source>
        <strain evidence="3">EB411</strain>
    </source>
</reference>
<feature type="domain" description="NAD(P)-binding" evidence="1">
    <location>
        <begin position="7"/>
        <end position="171"/>
    </location>
</feature>
<gene>
    <name evidence="2" type="ORF">FM119_03885</name>
</gene>
<dbReference type="InterPro" id="IPR016040">
    <property type="entry name" value="NAD(P)-bd_dom"/>
</dbReference>
<sequence length="358" mass="38228">MRILVTGASGYVGSRLIPHLLRQDYEVRAAVRSPAKVAEAHWLERVELVRMDVGVPEQLAAALRDVDVAYYLLHAMDGDGFVDAEREQAESFARAAADAGVGRIVYLGGIAPGRVSDDDGEPDESDPTLSAHLRSRLAVERALGDSGVPVVVAVRAGILLGGGSTSFELVRRLVEGLPVIPLPRFMDARLQPIAIADALAVLVAAAHEPDRSGHVNAVGPDTLSYAELVARFVDVMGLRRAMPRVPSVPFPVISLPATWVSRMPGPTVRALVPSMAEDLVTDDSAWGTLSSLSAVPRTPVAEAIRRSLASESPQSVPDDDYALRLTDPEWVGGDVVVRGGRPRRTGTGWLARLRGTAR</sequence>
<dbReference type="InterPro" id="IPR036291">
    <property type="entry name" value="NAD(P)-bd_dom_sf"/>
</dbReference>
<organism evidence="2 3">
    <name type="scientific">Mycetocola reblochoni REB411</name>
    <dbReference type="NCBI Taxonomy" id="1255698"/>
    <lineage>
        <taxon>Bacteria</taxon>
        <taxon>Bacillati</taxon>
        <taxon>Actinomycetota</taxon>
        <taxon>Actinomycetes</taxon>
        <taxon>Micrococcales</taxon>
        <taxon>Microbacteriaceae</taxon>
        <taxon>Mycetocola</taxon>
    </lineage>
</organism>
<proteinExistence type="predicted"/>
<evidence type="ECO:0000313" key="2">
    <source>
        <dbReference type="EMBL" id="SJN23906.1"/>
    </source>
</evidence>
<dbReference type="Pfam" id="PF13460">
    <property type="entry name" value="NAD_binding_10"/>
    <property type="match status" value="1"/>
</dbReference>
<dbReference type="PANTHER" id="PTHR48079">
    <property type="entry name" value="PROTEIN YEEZ"/>
    <property type="match status" value="1"/>
</dbReference>
<dbReference type="PANTHER" id="PTHR48079:SF6">
    <property type="entry name" value="NAD(P)-BINDING DOMAIN-CONTAINING PROTEIN-RELATED"/>
    <property type="match status" value="1"/>
</dbReference>
<dbReference type="InterPro" id="IPR051783">
    <property type="entry name" value="NAD(P)-dependent_oxidoreduct"/>
</dbReference>
<dbReference type="RefSeq" id="WP_087136362.1">
    <property type="nucleotide sequence ID" value="NZ_FUKR01000022.1"/>
</dbReference>
<protein>
    <submittedName>
        <fullName evidence="2">Nucleoside-diphosphate-sugar epimerase</fullName>
    </submittedName>
</protein>
<dbReference type="Proteomes" id="UP000196778">
    <property type="component" value="Unassembled WGS sequence"/>
</dbReference>
<accession>A0A1R4IVL4</accession>
<name>A0A1R4IVL4_9MICO</name>
<dbReference type="SUPFAM" id="SSF51735">
    <property type="entry name" value="NAD(P)-binding Rossmann-fold domains"/>
    <property type="match status" value="1"/>
</dbReference>